<keyword evidence="6" id="KW-1185">Reference proteome</keyword>
<evidence type="ECO:0000256" key="1">
    <source>
        <dbReference type="ARBA" id="ARBA00004141"/>
    </source>
</evidence>
<organism evidence="5 6">
    <name type="scientific">Rhizopus azygosporus</name>
    <name type="common">Rhizopus microsporus var. azygosporus</name>
    <dbReference type="NCBI Taxonomy" id="86630"/>
    <lineage>
        <taxon>Eukaryota</taxon>
        <taxon>Fungi</taxon>
        <taxon>Fungi incertae sedis</taxon>
        <taxon>Mucoromycota</taxon>
        <taxon>Mucoromycotina</taxon>
        <taxon>Mucoromycetes</taxon>
        <taxon>Mucorales</taxon>
        <taxon>Mucorineae</taxon>
        <taxon>Rhizopodaceae</taxon>
        <taxon>Rhizopus</taxon>
    </lineage>
</organism>
<feature type="transmembrane region" description="Helical" evidence="3">
    <location>
        <begin position="399"/>
        <end position="419"/>
    </location>
</feature>
<accession>A0A367KDP3</accession>
<dbReference type="InterPro" id="IPR050327">
    <property type="entry name" value="Proton-linked_MCT"/>
</dbReference>
<feature type="domain" description="Major facilitator superfamily (MFS) profile" evidence="4">
    <location>
        <begin position="38"/>
        <end position="421"/>
    </location>
</feature>
<dbReference type="AlphaFoldDB" id="A0A367KDP3"/>
<dbReference type="STRING" id="86630.A0A367KDP3"/>
<dbReference type="EMBL" id="PJQL01000068">
    <property type="protein sequence ID" value="RCI00309.1"/>
    <property type="molecule type" value="Genomic_DNA"/>
</dbReference>
<feature type="transmembrane region" description="Helical" evidence="3">
    <location>
        <begin position="130"/>
        <end position="150"/>
    </location>
</feature>
<dbReference type="Proteomes" id="UP000252139">
    <property type="component" value="Unassembled WGS sequence"/>
</dbReference>
<feature type="transmembrane region" description="Helical" evidence="3">
    <location>
        <begin position="305"/>
        <end position="324"/>
    </location>
</feature>
<comment type="caution">
    <text evidence="5">The sequence shown here is derived from an EMBL/GenBank/DDBJ whole genome shotgun (WGS) entry which is preliminary data.</text>
</comment>
<dbReference type="Pfam" id="PF07690">
    <property type="entry name" value="MFS_1"/>
    <property type="match status" value="1"/>
</dbReference>
<dbReference type="SUPFAM" id="SSF103473">
    <property type="entry name" value="MFS general substrate transporter"/>
    <property type="match status" value="1"/>
</dbReference>
<reference evidence="5 6" key="1">
    <citation type="journal article" date="2018" name="G3 (Bethesda)">
        <title>Phylogenetic and Phylogenomic Definition of Rhizopus Species.</title>
        <authorList>
            <person name="Gryganskyi A.P."/>
            <person name="Golan J."/>
            <person name="Dolatabadi S."/>
            <person name="Mondo S."/>
            <person name="Robb S."/>
            <person name="Idnurm A."/>
            <person name="Muszewska A."/>
            <person name="Steczkiewicz K."/>
            <person name="Masonjones S."/>
            <person name="Liao H.L."/>
            <person name="Gajdeczka M.T."/>
            <person name="Anike F."/>
            <person name="Vuek A."/>
            <person name="Anishchenko I.M."/>
            <person name="Voigt K."/>
            <person name="de Hoog G.S."/>
            <person name="Smith M.E."/>
            <person name="Heitman J."/>
            <person name="Vilgalys R."/>
            <person name="Stajich J.E."/>
        </authorList>
    </citation>
    <scope>NUCLEOTIDE SEQUENCE [LARGE SCALE GENOMIC DNA]</scope>
    <source>
        <strain evidence="5 6">CBS 357.93</strain>
    </source>
</reference>
<dbReference type="PROSITE" id="PS50850">
    <property type="entry name" value="MFS"/>
    <property type="match status" value="1"/>
</dbReference>
<evidence type="ECO:0000259" key="4">
    <source>
        <dbReference type="PROSITE" id="PS50850"/>
    </source>
</evidence>
<evidence type="ECO:0000313" key="5">
    <source>
        <dbReference type="EMBL" id="RCI00309.1"/>
    </source>
</evidence>
<dbReference type="InterPro" id="IPR020846">
    <property type="entry name" value="MFS_dom"/>
</dbReference>
<dbReference type="InterPro" id="IPR036259">
    <property type="entry name" value="MFS_trans_sf"/>
</dbReference>
<proteinExistence type="inferred from homology"/>
<evidence type="ECO:0000256" key="2">
    <source>
        <dbReference type="ARBA" id="ARBA00006727"/>
    </source>
</evidence>
<dbReference type="Gene3D" id="1.20.1250.20">
    <property type="entry name" value="MFS general substrate transporter like domains"/>
    <property type="match status" value="2"/>
</dbReference>
<keyword evidence="3" id="KW-0812">Transmembrane</keyword>
<gene>
    <name evidence="5" type="ORF">CU097_015580</name>
</gene>
<protein>
    <recommendedName>
        <fullName evidence="4">Major facilitator superfamily (MFS) profile domain-containing protein</fullName>
    </recommendedName>
</protein>
<comment type="similarity">
    <text evidence="2">Belongs to the major facilitator superfamily. Monocarboxylate porter (TC 2.A.1.13) family.</text>
</comment>
<dbReference type="OrthoDB" id="6499973at2759"/>
<keyword evidence="3" id="KW-1133">Transmembrane helix</keyword>
<feature type="transmembrane region" description="Helical" evidence="3">
    <location>
        <begin position="75"/>
        <end position="93"/>
    </location>
</feature>
<evidence type="ECO:0000256" key="3">
    <source>
        <dbReference type="SAM" id="Phobius"/>
    </source>
</evidence>
<feature type="transmembrane region" description="Helical" evidence="3">
    <location>
        <begin position="273"/>
        <end position="293"/>
    </location>
</feature>
<feature type="transmembrane region" description="Helical" evidence="3">
    <location>
        <begin position="43"/>
        <end position="63"/>
    </location>
</feature>
<name>A0A367KDP3_RHIAZ</name>
<dbReference type="CDD" id="cd17352">
    <property type="entry name" value="MFS_MCT_SLC16"/>
    <property type="match status" value="1"/>
</dbReference>
<feature type="transmembrane region" description="Helical" evidence="3">
    <location>
        <begin position="363"/>
        <end position="387"/>
    </location>
</feature>
<keyword evidence="3" id="KW-0472">Membrane</keyword>
<feature type="transmembrane region" description="Helical" evidence="3">
    <location>
        <begin position="162"/>
        <end position="182"/>
    </location>
</feature>
<dbReference type="InterPro" id="IPR011701">
    <property type="entry name" value="MFS"/>
</dbReference>
<comment type="subcellular location">
    <subcellularLocation>
        <location evidence="1">Membrane</location>
        <topology evidence="1">Multi-pass membrane protein</topology>
    </subcellularLocation>
</comment>
<feature type="transmembrane region" description="Helical" evidence="3">
    <location>
        <begin position="330"/>
        <end position="351"/>
    </location>
</feature>
<dbReference type="PANTHER" id="PTHR11360">
    <property type="entry name" value="MONOCARBOXYLATE TRANSPORTER"/>
    <property type="match status" value="1"/>
</dbReference>
<dbReference type="GO" id="GO:0022857">
    <property type="term" value="F:transmembrane transporter activity"/>
    <property type="evidence" value="ECO:0007669"/>
    <property type="project" value="InterPro"/>
</dbReference>
<feature type="transmembrane region" description="Helical" evidence="3">
    <location>
        <begin position="239"/>
        <end position="261"/>
    </location>
</feature>
<sequence length="428" mass="46446">MIAPTEPAEPIERIPNEKIDKESSILNAYSSPDIIPPDGGRGWLVVFGSFLGMFAIWGVYLNYYRTNVYIGQMSTLSWVGSICVALFFITGPINQILIERMGYKYMLATGTVCCTAALILASFAQEVWHVFLTQGVLFGLGASFVSLTCIGAPQQWFSKRRGLAVGISFCGSGVGGLVVANISMAAIKSIGYRWALRIDGIVVFILLSIATCLVRPFGDVKKTGGQRKVINWYLFKNPMFSVMFMHGLITTFGYMTPYFLLPSHANALNLDPWVGANLSAIMSAVNAVARVFTGHVGDKLGRFNSLFLCTFLCGASCLLIWTNVHNEGTLWAFAVIYGFFGGGYVALFPAVQPQVVGLENIGPAIGLLYTTNIFGYLFGTPIASALINLDTPPNYLNGALWAGSTIVVGSLFAGWLRILKGGFKFVKI</sequence>
<feature type="transmembrane region" description="Helical" evidence="3">
    <location>
        <begin position="194"/>
        <end position="218"/>
    </location>
</feature>
<dbReference type="PANTHER" id="PTHR11360:SF284">
    <property type="entry name" value="EG:103B4.3 PROTEIN-RELATED"/>
    <property type="match status" value="1"/>
</dbReference>
<dbReference type="GO" id="GO:0016020">
    <property type="term" value="C:membrane"/>
    <property type="evidence" value="ECO:0007669"/>
    <property type="project" value="UniProtKB-SubCell"/>
</dbReference>
<evidence type="ECO:0000313" key="6">
    <source>
        <dbReference type="Proteomes" id="UP000252139"/>
    </source>
</evidence>